<dbReference type="GO" id="GO:0016757">
    <property type="term" value="F:glycosyltransferase activity"/>
    <property type="evidence" value="ECO:0007669"/>
    <property type="project" value="InterPro"/>
</dbReference>
<dbReference type="Pfam" id="PF00534">
    <property type="entry name" value="Glycos_transf_1"/>
    <property type="match status" value="1"/>
</dbReference>
<dbReference type="Gene3D" id="3.40.50.2000">
    <property type="entry name" value="Glycogen Phosphorylase B"/>
    <property type="match status" value="2"/>
</dbReference>
<dbReference type="SUPFAM" id="SSF53756">
    <property type="entry name" value="UDP-Glycosyltransferase/glycogen phosphorylase"/>
    <property type="match status" value="1"/>
</dbReference>
<dbReference type="InterPro" id="IPR001296">
    <property type="entry name" value="Glyco_trans_1"/>
</dbReference>
<evidence type="ECO:0000259" key="1">
    <source>
        <dbReference type="Pfam" id="PF00534"/>
    </source>
</evidence>
<proteinExistence type="predicted"/>
<protein>
    <submittedName>
        <fullName evidence="2">Glycosyltransferase EpsD</fullName>
    </submittedName>
</protein>
<sequence>MGSSKTKIAFLHRYGLGGWICCGGHCIPRTFEILQQSGLEIHYFGPKSLDPVPARLNNIVKIHQLPFTWDRSNPIHKWSQTILWYLYLPWLAIYCRLSGMRVLMYIDDTLPLTGWIFRILFGRKFSMTAMDFFVRIYTEKHPILRPVCQLVEWLDFQAWKRTPVLFTKVFYTQTYLKGKGIPEEQMFIARNPCDQTIYHPISPEARKKTRSEYGFSDTDIVLSHHGILHPNKGNDWIIERIAELKDELPNLKFILAGNGSEMENLKQLAKKKGLSDRIIFTGWLPTEKSLNDTINAADLGLVMRTGQETDHFHMTDTLTHEMACGKPLLAVNLKGIAEVIEDRKNGLLFDPDNTAEFSEKLIYLCNNPSRRGIMGNNALDTISKISNLEICANQLAKPILNLVTDGGKIQ</sequence>
<keyword evidence="2" id="KW-0808">Transferase</keyword>
<name>A0A6C2ULA6_9BACT</name>
<gene>
    <name evidence="2" type="primary">epsD_1</name>
    <name evidence="2" type="ORF">SCARR_03091</name>
</gene>
<dbReference type="RefSeq" id="WP_136062512.1">
    <property type="nucleotide sequence ID" value="NZ_CAAHFH010000002.1"/>
</dbReference>
<evidence type="ECO:0000313" key="2">
    <source>
        <dbReference type="EMBL" id="VGO21022.1"/>
    </source>
</evidence>
<feature type="domain" description="Glycosyl transferase family 1" evidence="1">
    <location>
        <begin position="206"/>
        <end position="378"/>
    </location>
</feature>
<dbReference type="Proteomes" id="UP000346198">
    <property type="component" value="Unassembled WGS sequence"/>
</dbReference>
<keyword evidence="3" id="KW-1185">Reference proteome</keyword>
<organism evidence="2 3">
    <name type="scientific">Pontiella sulfatireligans</name>
    <dbReference type="NCBI Taxonomy" id="2750658"/>
    <lineage>
        <taxon>Bacteria</taxon>
        <taxon>Pseudomonadati</taxon>
        <taxon>Kiritimatiellota</taxon>
        <taxon>Kiritimatiellia</taxon>
        <taxon>Kiritimatiellales</taxon>
        <taxon>Pontiellaceae</taxon>
        <taxon>Pontiella</taxon>
    </lineage>
</organism>
<dbReference type="EMBL" id="CAAHFH010000002">
    <property type="protein sequence ID" value="VGO21022.1"/>
    <property type="molecule type" value="Genomic_DNA"/>
</dbReference>
<dbReference type="PANTHER" id="PTHR12526">
    <property type="entry name" value="GLYCOSYLTRANSFERASE"/>
    <property type="match status" value="1"/>
</dbReference>
<accession>A0A6C2ULA6</accession>
<reference evidence="2 3" key="1">
    <citation type="submission" date="2019-04" db="EMBL/GenBank/DDBJ databases">
        <authorList>
            <person name="Van Vliet M D."/>
        </authorList>
    </citation>
    <scope>NUCLEOTIDE SEQUENCE [LARGE SCALE GENOMIC DNA]</scope>
    <source>
        <strain evidence="2 3">F21</strain>
    </source>
</reference>
<evidence type="ECO:0000313" key="3">
    <source>
        <dbReference type="Proteomes" id="UP000346198"/>
    </source>
</evidence>
<dbReference type="AlphaFoldDB" id="A0A6C2ULA6"/>